<sequence>MELIQGQVITWRSLALVVTTLVLVAIFHNVCSLIMYFWWTPRRLRRIMEKQGWRGPKTFHISGGNMQEIKKFCDEELLKDLGIRNFDIESRILPQYALYSQKYGDKFFYSRGPRFRIVVTDPNLVKEILTNKLYYKEPTTIMTKLAFFGEGLFAMNGKNWAERRQIMEHAFHHEALKGMVNKMVKATTSVLDTWEQKVRNAGGSTQLDINNDMKTITSHVISHTIFGNNYKEGQQMFQQMEALVRIIAELATNPFFFLPGFRLLPTPKNRKISKLIHKNEKILKQIIQIRQEQARVDESFCAKDILDSMMSTNFNNKNKKVVNGITSKLNIQDLVDECKTLFLAGYATTTSFLTWTMLLLAEYPEWQERARAEIREVCNFNNDIDATKLNQMKIVGMILNEVHRLFPILPQITRVASKDMQLGDIFVPKGLVLEIPVFHMHHDPKLWGENVMEFDPNRFAKGVSKACQHQQSFIPFSSGPRYCLGQNFSWMESKVVVASVLSCFKLSVSPSYKHCPENLFLHSPKFGVQLVIKKLDT</sequence>
<keyword evidence="9" id="KW-0503">Monooxygenase</keyword>
<gene>
    <name evidence="11" type="ORF">CSSPJE1EN1_LOCUS3177</name>
</gene>
<evidence type="ECO:0000256" key="7">
    <source>
        <dbReference type="ARBA" id="ARBA00023004"/>
    </source>
</evidence>
<accession>A0ABP0VTQ9</accession>
<dbReference type="InterPro" id="IPR050665">
    <property type="entry name" value="Cytochrome_P450_Monooxygen"/>
</dbReference>
<keyword evidence="7 9" id="KW-0408">Iron</keyword>
<evidence type="ECO:0008006" key="13">
    <source>
        <dbReference type="Google" id="ProtNLM"/>
    </source>
</evidence>
<dbReference type="Gene3D" id="1.10.630.10">
    <property type="entry name" value="Cytochrome P450"/>
    <property type="match status" value="1"/>
</dbReference>
<dbReference type="EMBL" id="OZ020106">
    <property type="protein sequence ID" value="CAK9257699.1"/>
    <property type="molecule type" value="Genomic_DNA"/>
</dbReference>
<keyword evidence="3 10" id="KW-0812">Transmembrane</keyword>
<evidence type="ECO:0000256" key="6">
    <source>
        <dbReference type="ARBA" id="ARBA00023002"/>
    </source>
</evidence>
<evidence type="ECO:0000256" key="4">
    <source>
        <dbReference type="ARBA" id="ARBA00022723"/>
    </source>
</evidence>
<dbReference type="Pfam" id="PF00067">
    <property type="entry name" value="p450"/>
    <property type="match status" value="1"/>
</dbReference>
<dbReference type="InterPro" id="IPR017972">
    <property type="entry name" value="Cyt_P450_CS"/>
</dbReference>
<comment type="subcellular location">
    <subcellularLocation>
        <location evidence="1">Membrane</location>
    </subcellularLocation>
</comment>
<keyword evidence="12" id="KW-1185">Reference proteome</keyword>
<dbReference type="InterPro" id="IPR002401">
    <property type="entry name" value="Cyt_P450_E_grp-I"/>
</dbReference>
<protein>
    <recommendedName>
        <fullName evidence="13">Cytochrome P450</fullName>
    </recommendedName>
</protein>
<evidence type="ECO:0000313" key="12">
    <source>
        <dbReference type="Proteomes" id="UP001497444"/>
    </source>
</evidence>
<dbReference type="PRINTS" id="PR00385">
    <property type="entry name" value="P450"/>
</dbReference>
<keyword evidence="4 9" id="KW-0479">Metal-binding</keyword>
<dbReference type="SUPFAM" id="SSF48264">
    <property type="entry name" value="Cytochrome P450"/>
    <property type="match status" value="1"/>
</dbReference>
<dbReference type="InterPro" id="IPR001128">
    <property type="entry name" value="Cyt_P450"/>
</dbReference>
<evidence type="ECO:0000313" key="11">
    <source>
        <dbReference type="EMBL" id="CAK9257699.1"/>
    </source>
</evidence>
<name>A0ABP0VTQ9_9BRYO</name>
<comment type="similarity">
    <text evidence="9">Belongs to the cytochrome P450 family.</text>
</comment>
<feature type="transmembrane region" description="Helical" evidence="10">
    <location>
        <begin position="14"/>
        <end position="39"/>
    </location>
</feature>
<reference evidence="11" key="1">
    <citation type="submission" date="2024-02" db="EMBL/GenBank/DDBJ databases">
        <authorList>
            <consortium name="ELIXIR-Norway"/>
            <consortium name="Elixir Norway"/>
        </authorList>
    </citation>
    <scope>NUCLEOTIDE SEQUENCE</scope>
</reference>
<evidence type="ECO:0000256" key="1">
    <source>
        <dbReference type="ARBA" id="ARBA00004370"/>
    </source>
</evidence>
<dbReference type="PANTHER" id="PTHR24282">
    <property type="entry name" value="CYTOCHROME P450 FAMILY MEMBER"/>
    <property type="match status" value="1"/>
</dbReference>
<evidence type="ECO:0000256" key="5">
    <source>
        <dbReference type="ARBA" id="ARBA00022989"/>
    </source>
</evidence>
<keyword evidence="6 9" id="KW-0560">Oxidoreductase</keyword>
<dbReference type="InterPro" id="IPR036396">
    <property type="entry name" value="Cyt_P450_sf"/>
</dbReference>
<dbReference type="Proteomes" id="UP001497444">
    <property type="component" value="Chromosome 11"/>
</dbReference>
<evidence type="ECO:0000256" key="9">
    <source>
        <dbReference type="RuleBase" id="RU000461"/>
    </source>
</evidence>
<dbReference type="PROSITE" id="PS00086">
    <property type="entry name" value="CYTOCHROME_P450"/>
    <property type="match status" value="1"/>
</dbReference>
<dbReference type="PRINTS" id="PR00463">
    <property type="entry name" value="EP450I"/>
</dbReference>
<evidence type="ECO:0000256" key="3">
    <source>
        <dbReference type="ARBA" id="ARBA00022692"/>
    </source>
</evidence>
<keyword evidence="5 10" id="KW-1133">Transmembrane helix</keyword>
<proteinExistence type="inferred from homology"/>
<keyword evidence="8 10" id="KW-0472">Membrane</keyword>
<evidence type="ECO:0000256" key="2">
    <source>
        <dbReference type="ARBA" id="ARBA00022617"/>
    </source>
</evidence>
<organism evidence="11 12">
    <name type="scientific">Sphagnum jensenii</name>
    <dbReference type="NCBI Taxonomy" id="128206"/>
    <lineage>
        <taxon>Eukaryota</taxon>
        <taxon>Viridiplantae</taxon>
        <taxon>Streptophyta</taxon>
        <taxon>Embryophyta</taxon>
        <taxon>Bryophyta</taxon>
        <taxon>Sphagnophytina</taxon>
        <taxon>Sphagnopsida</taxon>
        <taxon>Sphagnales</taxon>
        <taxon>Sphagnaceae</taxon>
        <taxon>Sphagnum</taxon>
    </lineage>
</organism>
<keyword evidence="2 9" id="KW-0349">Heme</keyword>
<evidence type="ECO:0000256" key="10">
    <source>
        <dbReference type="SAM" id="Phobius"/>
    </source>
</evidence>
<evidence type="ECO:0000256" key="8">
    <source>
        <dbReference type="ARBA" id="ARBA00023136"/>
    </source>
</evidence>
<dbReference type="PANTHER" id="PTHR24282:SF211">
    <property type="entry name" value="CYTOCHROME P450-RELATED"/>
    <property type="match status" value="1"/>
</dbReference>